<dbReference type="AlphaFoldDB" id="A0A953IBL0"/>
<dbReference type="RefSeq" id="WP_273381530.1">
    <property type="nucleotide sequence ID" value="NZ_PIUK01000331.1"/>
</dbReference>
<evidence type="ECO:0000313" key="11">
    <source>
        <dbReference type="EMBL" id="MBY6278073.1"/>
    </source>
</evidence>
<dbReference type="Proteomes" id="UP000732377">
    <property type="component" value="Unassembled WGS sequence"/>
</dbReference>
<keyword evidence="3" id="KW-0963">Cytoplasm</keyword>
<evidence type="ECO:0000256" key="4">
    <source>
        <dbReference type="ARBA" id="ARBA00022598"/>
    </source>
</evidence>
<keyword evidence="8" id="KW-0030">Aminoacyl-tRNA synthetase</keyword>
<evidence type="ECO:0000256" key="3">
    <source>
        <dbReference type="ARBA" id="ARBA00022490"/>
    </source>
</evidence>
<organism evidence="11 12">
    <name type="scientific">Symbiobacterium thermophilum</name>
    <dbReference type="NCBI Taxonomy" id="2734"/>
    <lineage>
        <taxon>Bacteria</taxon>
        <taxon>Bacillati</taxon>
        <taxon>Bacillota</taxon>
        <taxon>Clostridia</taxon>
        <taxon>Eubacteriales</taxon>
        <taxon>Symbiobacteriaceae</taxon>
        <taxon>Symbiobacterium</taxon>
    </lineage>
</organism>
<evidence type="ECO:0000256" key="1">
    <source>
        <dbReference type="ARBA" id="ARBA00005594"/>
    </source>
</evidence>
<protein>
    <recommendedName>
        <fullName evidence="2">leucine--tRNA ligase</fullName>
        <ecNumber evidence="2">6.1.1.4</ecNumber>
    </recommendedName>
</protein>
<gene>
    <name evidence="11" type="ORF">CWE10_18210</name>
</gene>
<dbReference type="FunFam" id="1.10.730.10:FF:000002">
    <property type="entry name" value="Leucine--tRNA ligase"/>
    <property type="match status" value="1"/>
</dbReference>
<evidence type="ECO:0000256" key="9">
    <source>
        <dbReference type="ARBA" id="ARBA00047469"/>
    </source>
</evidence>
<dbReference type="CDD" id="cd07958">
    <property type="entry name" value="Anticodon_Ia_Leu_BEm"/>
    <property type="match status" value="1"/>
</dbReference>
<comment type="similarity">
    <text evidence="1">Belongs to the class-I aminoacyl-tRNA synthetase family.</text>
</comment>
<dbReference type="PANTHER" id="PTHR43740:SF2">
    <property type="entry name" value="LEUCINE--TRNA LIGASE, MITOCHONDRIAL"/>
    <property type="match status" value="1"/>
</dbReference>
<keyword evidence="5" id="KW-0547">Nucleotide-binding</keyword>
<dbReference type="FunFam" id="3.10.20.590:FF:000001">
    <property type="entry name" value="Leucine--tRNA ligase"/>
    <property type="match status" value="1"/>
</dbReference>
<dbReference type="InterPro" id="IPR013155">
    <property type="entry name" value="M/V/L/I-tRNA-synth_anticd-bd"/>
</dbReference>
<dbReference type="InterPro" id="IPR002302">
    <property type="entry name" value="Leu-tRNA-ligase"/>
</dbReference>
<proteinExistence type="inferred from homology"/>
<dbReference type="PANTHER" id="PTHR43740">
    <property type="entry name" value="LEUCYL-TRNA SYNTHETASE"/>
    <property type="match status" value="1"/>
</dbReference>
<dbReference type="Pfam" id="PF08264">
    <property type="entry name" value="Anticodon_1"/>
    <property type="match status" value="1"/>
</dbReference>
<evidence type="ECO:0000256" key="5">
    <source>
        <dbReference type="ARBA" id="ARBA00022741"/>
    </source>
</evidence>
<evidence type="ECO:0000256" key="6">
    <source>
        <dbReference type="ARBA" id="ARBA00022840"/>
    </source>
</evidence>
<comment type="catalytic activity">
    <reaction evidence="9">
        <text>tRNA(Leu) + L-leucine + ATP = L-leucyl-tRNA(Leu) + AMP + diphosphate</text>
        <dbReference type="Rhea" id="RHEA:11688"/>
        <dbReference type="Rhea" id="RHEA-COMP:9613"/>
        <dbReference type="Rhea" id="RHEA-COMP:9622"/>
        <dbReference type="ChEBI" id="CHEBI:30616"/>
        <dbReference type="ChEBI" id="CHEBI:33019"/>
        <dbReference type="ChEBI" id="CHEBI:57427"/>
        <dbReference type="ChEBI" id="CHEBI:78442"/>
        <dbReference type="ChEBI" id="CHEBI:78494"/>
        <dbReference type="ChEBI" id="CHEBI:456215"/>
        <dbReference type="EC" id="6.1.1.4"/>
    </reaction>
</comment>
<dbReference type="GO" id="GO:0005829">
    <property type="term" value="C:cytosol"/>
    <property type="evidence" value="ECO:0007669"/>
    <property type="project" value="TreeGrafter"/>
</dbReference>
<evidence type="ECO:0000256" key="8">
    <source>
        <dbReference type="ARBA" id="ARBA00023146"/>
    </source>
</evidence>
<name>A0A953IBL0_SYMTR</name>
<evidence type="ECO:0000256" key="7">
    <source>
        <dbReference type="ARBA" id="ARBA00022917"/>
    </source>
</evidence>
<evidence type="ECO:0000256" key="2">
    <source>
        <dbReference type="ARBA" id="ARBA00013164"/>
    </source>
</evidence>
<keyword evidence="6" id="KW-0067">ATP-binding</keyword>
<keyword evidence="7" id="KW-0648">Protein biosynthesis</keyword>
<dbReference type="EMBL" id="PIUK01000331">
    <property type="protein sequence ID" value="MBY6278073.1"/>
    <property type="molecule type" value="Genomic_DNA"/>
</dbReference>
<dbReference type="Gene3D" id="1.10.730.10">
    <property type="entry name" value="Isoleucyl-tRNA Synthetase, Domain 1"/>
    <property type="match status" value="1"/>
</dbReference>
<dbReference type="SUPFAM" id="SSF47323">
    <property type="entry name" value="Anticodon-binding domain of a subclass of class I aminoacyl-tRNA synthetases"/>
    <property type="match status" value="1"/>
</dbReference>
<dbReference type="GO" id="GO:0006429">
    <property type="term" value="P:leucyl-tRNA aminoacylation"/>
    <property type="evidence" value="ECO:0007669"/>
    <property type="project" value="InterPro"/>
</dbReference>
<dbReference type="InterPro" id="IPR009080">
    <property type="entry name" value="tRNAsynth_Ia_anticodon-bd"/>
</dbReference>
<keyword evidence="4 11" id="KW-0436">Ligase</keyword>
<evidence type="ECO:0000313" key="12">
    <source>
        <dbReference type="Proteomes" id="UP000732377"/>
    </source>
</evidence>
<reference evidence="11" key="1">
    <citation type="submission" date="2017-11" db="EMBL/GenBank/DDBJ databases">
        <title>Three new genomes from thermophilic consortium.</title>
        <authorList>
            <person name="Quaggio R."/>
            <person name="Amgarten D."/>
            <person name="Setubal J.C."/>
        </authorList>
    </citation>
    <scope>NUCLEOTIDE SEQUENCE</scope>
    <source>
        <strain evidence="11">ZCTH01-B2</strain>
    </source>
</reference>
<dbReference type="GO" id="GO:0004823">
    <property type="term" value="F:leucine-tRNA ligase activity"/>
    <property type="evidence" value="ECO:0007669"/>
    <property type="project" value="UniProtKB-EC"/>
</dbReference>
<feature type="non-terminal residue" evidence="11">
    <location>
        <position position="1"/>
    </location>
</feature>
<comment type="caution">
    <text evidence="11">The sequence shown here is derived from an EMBL/GenBank/DDBJ whole genome shotgun (WGS) entry which is preliminary data.</text>
</comment>
<accession>A0A953IBL0</accession>
<evidence type="ECO:0000259" key="10">
    <source>
        <dbReference type="Pfam" id="PF08264"/>
    </source>
</evidence>
<sequence length="178" mass="19542">AKAAPNLTAEDRELRRVIHATVKRITADLHDRFAFNTAISGLMEMTNAIYAYREKQDVEQNTSALVLAEAVQKAVLIMAPFCPHLADELWSRLGHPRSIHLEPWPAYDEEVAKAETVEIVVQINGRVRDRMEVPAGISAAEMEAVAMASEKVQALVAGKQIVKVVPVPGKLVNIVVKG</sequence>
<feature type="domain" description="Methionyl/Valyl/Leucyl/Isoleucyl-tRNA synthetase anticodon-binding" evidence="10">
    <location>
        <begin position="11"/>
        <end position="138"/>
    </location>
</feature>
<dbReference type="EC" id="6.1.1.4" evidence="2"/>
<dbReference type="GO" id="GO:0005524">
    <property type="term" value="F:ATP binding"/>
    <property type="evidence" value="ECO:0007669"/>
    <property type="project" value="UniProtKB-KW"/>
</dbReference>